<dbReference type="EMBL" id="CP091512">
    <property type="protein sequence ID" value="UOO91430.1"/>
    <property type="molecule type" value="Genomic_DNA"/>
</dbReference>
<reference evidence="1" key="1">
    <citation type="submission" date="2021-12" db="EMBL/GenBank/DDBJ databases">
        <authorList>
            <person name="Veyrier F.J."/>
        </authorList>
    </citation>
    <scope>NUCLEOTIDE SEQUENCE</scope>
    <source>
        <strain evidence="1">SAG 1488-6</strain>
    </source>
</reference>
<sequence>MSLSAIDIAFFVVNKMHTLKAPLMFARLEEDVQCQHFWDTHHASFAKLMTTYLQTHCQTLRLDLHKKNKLLRFAQIKPARNRTIH</sequence>
<gene>
    <name evidence="1" type="ORF">LVJ81_07065</name>
</gene>
<keyword evidence="2" id="KW-1185">Reference proteome</keyword>
<organism evidence="1 2">
    <name type="scientific">Vitreoscilla stercoraria</name>
    <dbReference type="NCBI Taxonomy" id="61"/>
    <lineage>
        <taxon>Bacteria</taxon>
        <taxon>Pseudomonadati</taxon>
        <taxon>Pseudomonadota</taxon>
        <taxon>Betaproteobacteria</taxon>
        <taxon>Neisseriales</taxon>
        <taxon>Neisseriaceae</taxon>
        <taxon>Vitreoscilla</taxon>
    </lineage>
</organism>
<reference evidence="1" key="2">
    <citation type="journal article" date="2022" name="Res Sq">
        <title>Evolution of multicellular longitudinally dividing oral cavity symbionts (Neisseriaceae).</title>
        <authorList>
            <person name="Nyongesa S."/>
            <person name="Weber P."/>
            <person name="Bernet E."/>
            <person name="Pullido F."/>
            <person name="Nieckarz M."/>
            <person name="Delaby M."/>
            <person name="Nieves C."/>
            <person name="Viehboeck T."/>
            <person name="Krause N."/>
            <person name="Rivera-Millot A."/>
            <person name="Nakamura A."/>
            <person name="Vischer N."/>
            <person name="VanNieuwenhze M."/>
            <person name="Brun Y."/>
            <person name="Cava F."/>
            <person name="Bulgheresi S."/>
            <person name="Veyrier F."/>
        </authorList>
    </citation>
    <scope>NUCLEOTIDE SEQUENCE</scope>
    <source>
        <strain evidence="1">SAG 1488-6</strain>
    </source>
</reference>
<evidence type="ECO:0000313" key="1">
    <source>
        <dbReference type="EMBL" id="UOO91430.1"/>
    </source>
</evidence>
<protein>
    <submittedName>
        <fullName evidence="1">Uncharacterized protein</fullName>
    </submittedName>
</protein>
<accession>A0ABY4E7Q9</accession>
<name>A0ABY4E7Q9_VITST</name>
<proteinExistence type="predicted"/>
<dbReference type="Proteomes" id="UP000832034">
    <property type="component" value="Chromosome"/>
</dbReference>
<evidence type="ECO:0000313" key="2">
    <source>
        <dbReference type="Proteomes" id="UP000832034"/>
    </source>
</evidence>
<dbReference type="RefSeq" id="WP_019958957.1">
    <property type="nucleotide sequence ID" value="NZ_CP091512.1"/>
</dbReference>